<organism evidence="2 3">
    <name type="scientific">Natranaerobius thermophilus (strain ATCC BAA-1301 / DSM 18059 / JW/NM-WN-LF)</name>
    <dbReference type="NCBI Taxonomy" id="457570"/>
    <lineage>
        <taxon>Bacteria</taxon>
        <taxon>Bacillati</taxon>
        <taxon>Bacillota</taxon>
        <taxon>Clostridia</taxon>
        <taxon>Natranaerobiales</taxon>
        <taxon>Natranaerobiaceae</taxon>
        <taxon>Natranaerobius</taxon>
    </lineage>
</organism>
<dbReference type="Pfam" id="PF06898">
    <property type="entry name" value="YqfD"/>
    <property type="match status" value="1"/>
</dbReference>
<keyword evidence="3" id="KW-1185">Reference proteome</keyword>
<dbReference type="KEGG" id="nth:Nther_1197"/>
<evidence type="ECO:0000313" key="2">
    <source>
        <dbReference type="EMBL" id="ACB84780.1"/>
    </source>
</evidence>
<dbReference type="Proteomes" id="UP000001683">
    <property type="component" value="Chromosome"/>
</dbReference>
<dbReference type="EMBL" id="CP001034">
    <property type="protein sequence ID" value="ACB84780.1"/>
    <property type="molecule type" value="Genomic_DNA"/>
</dbReference>
<name>B2A1M5_NATTJ</name>
<keyword evidence="1" id="KW-0472">Membrane</keyword>
<dbReference type="PIRSF" id="PIRSF029895">
    <property type="entry name" value="SpoIV"/>
    <property type="match status" value="1"/>
</dbReference>
<dbReference type="eggNOG" id="COG0561">
    <property type="taxonomic scope" value="Bacteria"/>
</dbReference>
<evidence type="ECO:0000313" key="3">
    <source>
        <dbReference type="Proteomes" id="UP000001683"/>
    </source>
</evidence>
<proteinExistence type="predicted"/>
<dbReference type="OrthoDB" id="1640349at2"/>
<protein>
    <submittedName>
        <fullName evidence="2">Sporulation protein YqfD</fullName>
    </submittedName>
</protein>
<dbReference type="FunCoup" id="B2A1M5">
    <property type="interactions" value="64"/>
</dbReference>
<dbReference type="InterPro" id="IPR010690">
    <property type="entry name" value="YqfD"/>
</dbReference>
<reference evidence="2 3" key="1">
    <citation type="submission" date="2008-04" db="EMBL/GenBank/DDBJ databases">
        <title>Complete sequence of chromosome of Natranaerobius thermophilus JW/NM-WN-LF.</title>
        <authorList>
            <consortium name="US DOE Joint Genome Institute"/>
            <person name="Copeland A."/>
            <person name="Lucas S."/>
            <person name="Lapidus A."/>
            <person name="Glavina del Rio T."/>
            <person name="Dalin E."/>
            <person name="Tice H."/>
            <person name="Bruce D."/>
            <person name="Goodwin L."/>
            <person name="Pitluck S."/>
            <person name="Chertkov O."/>
            <person name="Brettin T."/>
            <person name="Detter J.C."/>
            <person name="Han C."/>
            <person name="Kuske C.R."/>
            <person name="Schmutz J."/>
            <person name="Larimer F."/>
            <person name="Land M."/>
            <person name="Hauser L."/>
            <person name="Kyrpides N."/>
            <person name="Lykidis A."/>
            <person name="Mesbah N.M."/>
            <person name="Wiegel J."/>
        </authorList>
    </citation>
    <scope>NUCLEOTIDE SEQUENCE [LARGE SCALE GENOMIC DNA]</scope>
    <source>
        <strain evidence="3">ATCC BAA-1301 / DSM 18059 / JW/NM-WN-LF</strain>
    </source>
</reference>
<dbReference type="HOGENOM" id="CLU_050521_1_0_9"/>
<gene>
    <name evidence="2" type="ordered locus">Nther_1197</name>
</gene>
<dbReference type="STRING" id="457570.Nther_1197"/>
<keyword evidence="1" id="KW-0812">Transmembrane</keyword>
<dbReference type="RefSeq" id="WP_012447655.1">
    <property type="nucleotide sequence ID" value="NC_010718.1"/>
</dbReference>
<reference evidence="2 3" key="2">
    <citation type="journal article" date="2011" name="J. Bacteriol.">
        <title>Complete genome sequence of the anaerobic, halophilic alkalithermophile Natranaerobius thermophilus JW/NM-WN-LF.</title>
        <authorList>
            <person name="Zhao B."/>
            <person name="Mesbah N.M."/>
            <person name="Dalin E."/>
            <person name="Goodwin L."/>
            <person name="Nolan M."/>
            <person name="Pitluck S."/>
            <person name="Chertkov O."/>
            <person name="Brettin T.S."/>
            <person name="Han J."/>
            <person name="Larimer F.W."/>
            <person name="Land M.L."/>
            <person name="Hauser L."/>
            <person name="Kyrpides N."/>
            <person name="Wiegel J."/>
        </authorList>
    </citation>
    <scope>NUCLEOTIDE SEQUENCE [LARGE SCALE GENOMIC DNA]</scope>
    <source>
        <strain evidence="3">ATCC BAA-1301 / DSM 18059 / JW/NM-WN-LF</strain>
    </source>
</reference>
<evidence type="ECO:0000256" key="1">
    <source>
        <dbReference type="SAM" id="Phobius"/>
    </source>
</evidence>
<sequence length="406" mass="46795">MILKKVWYYIIGYLEVTVLGIAVEKFLNLALQENILIWDVKKYPRGLKVKIGVKDFAKVRKVVKNSGCRVKIVRKRGLPFYVKKLKERKLLTGGIIFTLVVLSYLSSYIWFIDITGNDRVNDEEIHEILAKHDLQQGVKRSAVDIHEIEDDIIATHDEILWAGINIRGTRAEVNINEKEEEPEQIEGPSNIIAKTDAYIVDTMVYSGYPAVEPGDAVRKDDVLIYGRVVPSGTELGELEEEELTEYPGTQARGIVKGRVHYKGYSEKGLTEVKKERTGDKFTRYGLYFNGETRYLDLKEIPYVEYDKKKTMRKLSLNYPPWEIALIREELYEISSQEIHLDRSEAKELAKKEAYDEAQDKIEDIKDQDIEIIGVDYRELDNQDEDVVQIKAVLSVEKNIGEEIEVE</sequence>
<dbReference type="InParanoid" id="B2A1M5"/>
<accession>B2A1M5</accession>
<feature type="transmembrane region" description="Helical" evidence="1">
    <location>
        <begin position="90"/>
        <end position="111"/>
    </location>
</feature>
<dbReference type="NCBIfam" id="TIGR02876">
    <property type="entry name" value="spore_yqfD"/>
    <property type="match status" value="1"/>
</dbReference>
<dbReference type="AlphaFoldDB" id="B2A1M5"/>
<keyword evidence="1" id="KW-1133">Transmembrane helix</keyword>